<proteinExistence type="predicted"/>
<protein>
    <submittedName>
        <fullName evidence="1">Uncharacterized protein</fullName>
    </submittedName>
</protein>
<dbReference type="Proteomes" id="UP000693970">
    <property type="component" value="Unassembled WGS sequence"/>
</dbReference>
<reference evidence="1" key="2">
    <citation type="submission" date="2021-04" db="EMBL/GenBank/DDBJ databases">
        <authorList>
            <person name="Podell S."/>
        </authorList>
    </citation>
    <scope>NUCLEOTIDE SEQUENCE</scope>
    <source>
        <strain evidence="1">Hildebrandi</strain>
    </source>
</reference>
<evidence type="ECO:0000313" key="1">
    <source>
        <dbReference type="EMBL" id="KAG7357363.1"/>
    </source>
</evidence>
<gene>
    <name evidence="1" type="ORF">IV203_002051</name>
</gene>
<reference evidence="1" key="1">
    <citation type="journal article" date="2021" name="Sci. Rep.">
        <title>Diploid genomic architecture of Nitzschia inconspicua, an elite biomass production diatom.</title>
        <authorList>
            <person name="Oliver A."/>
            <person name="Podell S."/>
            <person name="Pinowska A."/>
            <person name="Traller J.C."/>
            <person name="Smith S.R."/>
            <person name="McClure R."/>
            <person name="Beliaev A."/>
            <person name="Bohutskyi P."/>
            <person name="Hill E.A."/>
            <person name="Rabines A."/>
            <person name="Zheng H."/>
            <person name="Allen L.Z."/>
            <person name="Kuo A."/>
            <person name="Grigoriev I.V."/>
            <person name="Allen A.E."/>
            <person name="Hazlebeck D."/>
            <person name="Allen E.E."/>
        </authorList>
    </citation>
    <scope>NUCLEOTIDE SEQUENCE</scope>
    <source>
        <strain evidence="1">Hildebrandi</strain>
    </source>
</reference>
<comment type="caution">
    <text evidence="1">The sequence shown here is derived from an EMBL/GenBank/DDBJ whole genome shotgun (WGS) entry which is preliminary data.</text>
</comment>
<keyword evidence="2" id="KW-1185">Reference proteome</keyword>
<organism evidence="1 2">
    <name type="scientific">Nitzschia inconspicua</name>
    <dbReference type="NCBI Taxonomy" id="303405"/>
    <lineage>
        <taxon>Eukaryota</taxon>
        <taxon>Sar</taxon>
        <taxon>Stramenopiles</taxon>
        <taxon>Ochrophyta</taxon>
        <taxon>Bacillariophyta</taxon>
        <taxon>Bacillariophyceae</taxon>
        <taxon>Bacillariophycidae</taxon>
        <taxon>Bacillariales</taxon>
        <taxon>Bacillariaceae</taxon>
        <taxon>Nitzschia</taxon>
    </lineage>
</organism>
<name>A0A9K3L9L8_9STRA</name>
<dbReference type="AlphaFoldDB" id="A0A9K3L9L8"/>
<sequence>MMPIKETIAITNADTTNAVFPASEMIVFPTINGDVTVTFERFWRIVKKLFETGKYELTKLWTMVAANASKLFGGSTIIIIEEANDNNNPKEDTDKLVLPPVVADNLLLLQQSLKNKPACRPSSINAQRTSCLYCRNRRCISFDKWMCLKCNCIRRGQWAEQSNFYKMNQLGTVPEVPVLELHAQTYGKEDLHARVPTQVRNDMDPVLSDIRRFPSIQNGFELDVVEHHQYYGSLKYVDDEEVFEVFGQVEAERFVACRTKYTLEHLKQIDEKDESTWTVASNEHVLISSHDFLRLQLNLAYRMGDALRCGDKRGAKRAVKGWKDMKKNFYLPTIRERIVSDEVEQDPVEFFGKSSNTWSKTEQKGLRTEIMVKIEEVWKNVITGLLRSCPALVRTSAVGILWTGWTTPMVWIGELL</sequence>
<dbReference type="EMBL" id="JAGRRH010000015">
    <property type="protein sequence ID" value="KAG7357363.1"/>
    <property type="molecule type" value="Genomic_DNA"/>
</dbReference>
<accession>A0A9K3L9L8</accession>
<evidence type="ECO:0000313" key="2">
    <source>
        <dbReference type="Proteomes" id="UP000693970"/>
    </source>
</evidence>